<evidence type="ECO:0000313" key="7">
    <source>
        <dbReference type="WBParaSite" id="SSTP_0000341000.1"/>
    </source>
</evidence>
<dbReference type="InterPro" id="IPR004344">
    <property type="entry name" value="TTL/TTLL_fam"/>
</dbReference>
<dbReference type="AlphaFoldDB" id="A0A0K0E1P2"/>
<dbReference type="PANTHER" id="PTHR12241:SF162">
    <property type="entry name" value="TUBULIN MONOGLUTAMYLASE TTLL4"/>
    <property type="match status" value="1"/>
</dbReference>
<dbReference type="GO" id="GO:0005524">
    <property type="term" value="F:ATP binding"/>
    <property type="evidence" value="ECO:0007669"/>
    <property type="project" value="UniProtKB-KW"/>
</dbReference>
<keyword evidence="3" id="KW-0547">Nucleotide-binding</keyword>
<reference evidence="7" key="1">
    <citation type="submission" date="2015-08" db="UniProtKB">
        <authorList>
            <consortium name="WormBaseParasite"/>
        </authorList>
    </citation>
    <scope>IDENTIFICATION</scope>
</reference>
<dbReference type="GO" id="GO:0015631">
    <property type="term" value="F:tubulin binding"/>
    <property type="evidence" value="ECO:0007669"/>
    <property type="project" value="TreeGrafter"/>
</dbReference>
<protein>
    <submittedName>
        <fullName evidence="7 8">Tubulin--tyrosine ligase</fullName>
    </submittedName>
</protein>
<name>A0A0K0E1P2_STRER</name>
<dbReference type="PROSITE" id="PS51221">
    <property type="entry name" value="TTL"/>
    <property type="match status" value="1"/>
</dbReference>
<evidence type="ECO:0000256" key="3">
    <source>
        <dbReference type="ARBA" id="ARBA00022741"/>
    </source>
</evidence>
<feature type="compositionally biased region" description="Basic and acidic residues" evidence="5">
    <location>
        <begin position="20"/>
        <end position="30"/>
    </location>
</feature>
<dbReference type="GO" id="GO:0070740">
    <property type="term" value="F:tubulin-glutamic acid ligase activity"/>
    <property type="evidence" value="ECO:0007669"/>
    <property type="project" value="TreeGrafter"/>
</dbReference>
<feature type="compositionally biased region" description="Basic and acidic residues" evidence="5">
    <location>
        <begin position="590"/>
        <end position="604"/>
    </location>
</feature>
<dbReference type="GO" id="GO:0036064">
    <property type="term" value="C:ciliary basal body"/>
    <property type="evidence" value="ECO:0007669"/>
    <property type="project" value="TreeGrafter"/>
</dbReference>
<dbReference type="SUPFAM" id="SSF56059">
    <property type="entry name" value="Glutathione synthetase ATP-binding domain-like"/>
    <property type="match status" value="1"/>
</dbReference>
<proteinExistence type="inferred from homology"/>
<sequence length="604" mass="69617">MPYSVDCISTGTTGTEEDSEKNTNSEGEKDSGFHSLICLKKFISNIVNPNDKTYKEVGGDNDIKGLFIKTDKVNPLLQESLFENVPPLICFYTKGNKVVKPGKKISNHLCWCQNALLPIVMKKTLAISHFKIVPEEGPWIGYWGRHWKSQKYKMLKAFQKMNHFPGSFHLGRKDRLWLHLKEMMDRHINNDFFIMPYSYILPKDFEMAKKYLEKGESNKLILKPPASARGSGITLTANISEISGEVPLVAQQYLERPLLINGAKFDLRFYVYVPSFDPLRIYFYGDGLVRFASLPYSNCPSTMDNKYIYLTNYSINKNAQLEGHTNEPVPKWDMATFWGYLDKSYGKGTRKEIQENIKDVATKAVIACESYIRNHAEKHSTFLFNCHELYGMDIILDENFKPWLLEMNISPSLHSGTQLDRDVKGPLAKDVMNMCCINLPSSNDIPEQYTINYGIKNYKLFYSNEHLRKQEYYEEKYESNGGSCSDVLEDLTDADVRMLIAFEDEYFRRGNFELIYPNGKKTEELLSYTLNTAYSNILLHEWICINHPNHEPGIRRLNKLCEVNYHYPCISSTSSQIISSDEEDIDDNDKDNYGSHESTVPKDV</sequence>
<evidence type="ECO:0000313" key="6">
    <source>
        <dbReference type="Proteomes" id="UP000035681"/>
    </source>
</evidence>
<evidence type="ECO:0000313" key="8">
    <source>
        <dbReference type="WBParaSite" id="TCONS_00003390.p1"/>
    </source>
</evidence>
<dbReference type="WBParaSite" id="TCONS_00003390.p1">
    <property type="protein sequence ID" value="TCONS_00003390.p1"/>
    <property type="gene ID" value="XLOC_003126"/>
</dbReference>
<dbReference type="WBParaSite" id="SSTP_0000341000.1">
    <property type="protein sequence ID" value="SSTP_0000341000.1"/>
    <property type="gene ID" value="SSTP_0000341000"/>
</dbReference>
<evidence type="ECO:0000256" key="4">
    <source>
        <dbReference type="ARBA" id="ARBA00022840"/>
    </source>
</evidence>
<comment type="similarity">
    <text evidence="1">Belongs to the tubulin--tyrosine ligase family.</text>
</comment>
<dbReference type="PANTHER" id="PTHR12241">
    <property type="entry name" value="TUBULIN POLYGLUTAMYLASE"/>
    <property type="match status" value="1"/>
</dbReference>
<keyword evidence="2" id="KW-0436">Ligase</keyword>
<evidence type="ECO:0000256" key="1">
    <source>
        <dbReference type="ARBA" id="ARBA00006820"/>
    </source>
</evidence>
<keyword evidence="4" id="KW-0067">ATP-binding</keyword>
<dbReference type="Proteomes" id="UP000035681">
    <property type="component" value="Unplaced"/>
</dbReference>
<organism evidence="7">
    <name type="scientific">Strongyloides stercoralis</name>
    <name type="common">Threadworm</name>
    <dbReference type="NCBI Taxonomy" id="6248"/>
    <lineage>
        <taxon>Eukaryota</taxon>
        <taxon>Metazoa</taxon>
        <taxon>Ecdysozoa</taxon>
        <taxon>Nematoda</taxon>
        <taxon>Chromadorea</taxon>
        <taxon>Rhabditida</taxon>
        <taxon>Tylenchina</taxon>
        <taxon>Panagrolaimomorpha</taxon>
        <taxon>Strongyloidoidea</taxon>
        <taxon>Strongyloididae</taxon>
        <taxon>Strongyloides</taxon>
    </lineage>
</organism>
<dbReference type="Gene3D" id="3.30.470.20">
    <property type="entry name" value="ATP-grasp fold, B domain"/>
    <property type="match status" value="1"/>
</dbReference>
<dbReference type="GO" id="GO:0019098">
    <property type="term" value="P:reproductive behavior"/>
    <property type="evidence" value="ECO:0007669"/>
    <property type="project" value="UniProtKB-ARBA"/>
</dbReference>
<accession>A0A0K0E1P2</accession>
<evidence type="ECO:0000256" key="2">
    <source>
        <dbReference type="ARBA" id="ARBA00022598"/>
    </source>
</evidence>
<feature type="region of interest" description="Disordered" evidence="5">
    <location>
        <begin position="1"/>
        <end position="30"/>
    </location>
</feature>
<feature type="region of interest" description="Disordered" evidence="5">
    <location>
        <begin position="578"/>
        <end position="604"/>
    </location>
</feature>
<dbReference type="STRING" id="6248.A0A0K0E1P2"/>
<keyword evidence="6" id="KW-1185">Reference proteome</keyword>
<feature type="compositionally biased region" description="Acidic residues" evidence="5">
    <location>
        <begin position="580"/>
        <end position="589"/>
    </location>
</feature>
<dbReference type="GO" id="GO:0000226">
    <property type="term" value="P:microtubule cytoskeleton organization"/>
    <property type="evidence" value="ECO:0007669"/>
    <property type="project" value="TreeGrafter"/>
</dbReference>
<evidence type="ECO:0000256" key="5">
    <source>
        <dbReference type="SAM" id="MobiDB-lite"/>
    </source>
</evidence>
<dbReference type="Pfam" id="PF03133">
    <property type="entry name" value="TTL"/>
    <property type="match status" value="1"/>
</dbReference>